<protein>
    <submittedName>
        <fullName evidence="5">ATP-binding cassette domain-containing protein</fullName>
    </submittedName>
</protein>
<accession>A0A5C0UH21</accession>
<feature type="domain" description="ABC transporter" evidence="4">
    <location>
        <begin position="4"/>
        <end position="220"/>
    </location>
</feature>
<evidence type="ECO:0000256" key="1">
    <source>
        <dbReference type="ARBA" id="ARBA00022448"/>
    </source>
</evidence>
<keyword evidence="3 5" id="KW-0067">ATP-binding</keyword>
<organism evidence="5 6">
    <name type="scientific">Candidatus Nesciobacter abundans</name>
    <dbReference type="NCBI Taxonomy" id="2601668"/>
    <lineage>
        <taxon>Bacteria</taxon>
        <taxon>Pseudomonadati</taxon>
        <taxon>Pseudomonadota</taxon>
        <taxon>Alphaproteobacteria</taxon>
        <taxon>Holosporales</taxon>
        <taxon>Holosporaceae</taxon>
        <taxon>Candidatus Nesciobacter</taxon>
    </lineage>
</organism>
<dbReference type="SMART" id="SM00382">
    <property type="entry name" value="AAA"/>
    <property type="match status" value="1"/>
</dbReference>
<evidence type="ECO:0000313" key="6">
    <source>
        <dbReference type="Proteomes" id="UP000324924"/>
    </source>
</evidence>
<dbReference type="AlphaFoldDB" id="A0A5C0UH21"/>
<dbReference type="PANTHER" id="PTHR43023">
    <property type="entry name" value="PROTEIN TRIGALACTOSYLDIACYLGLYCEROL 3, CHLOROPLASTIC"/>
    <property type="match status" value="1"/>
</dbReference>
<evidence type="ECO:0000313" key="5">
    <source>
        <dbReference type="EMBL" id="QEK39020.1"/>
    </source>
</evidence>
<reference evidence="5 6" key="1">
    <citation type="submission" date="2019-08" db="EMBL/GenBank/DDBJ databases">
        <title>Highly reduced genomes of protist endosymbionts show evolutionary convergence.</title>
        <authorList>
            <person name="George E."/>
            <person name="Husnik F."/>
            <person name="Tashyreva D."/>
            <person name="Prokopchuk G."/>
            <person name="Horak A."/>
            <person name="Kwong W.K."/>
            <person name="Lukes J."/>
            <person name="Keeling P.J."/>
        </authorList>
    </citation>
    <scope>NUCLEOTIDE SEQUENCE [LARGE SCALE GENOMIC DNA]</scope>
    <source>
        <strain evidence="5">1604HC</strain>
    </source>
</reference>
<dbReference type="Gene3D" id="3.40.50.300">
    <property type="entry name" value="P-loop containing nucleotide triphosphate hydrolases"/>
    <property type="match status" value="1"/>
</dbReference>
<dbReference type="InterPro" id="IPR003439">
    <property type="entry name" value="ABC_transporter-like_ATP-bd"/>
</dbReference>
<dbReference type="KEGG" id="nabu:FZC36_01040"/>
<keyword evidence="2" id="KW-0547">Nucleotide-binding</keyword>
<keyword evidence="1" id="KW-0813">Transport</keyword>
<dbReference type="OrthoDB" id="9802264at2"/>
<keyword evidence="6" id="KW-1185">Reference proteome</keyword>
<dbReference type="Pfam" id="PF00005">
    <property type="entry name" value="ABC_tran"/>
    <property type="match status" value="1"/>
</dbReference>
<proteinExistence type="predicted"/>
<dbReference type="PROSITE" id="PS50893">
    <property type="entry name" value="ABC_TRANSPORTER_2"/>
    <property type="match status" value="1"/>
</dbReference>
<gene>
    <name evidence="5" type="ORF">FZC36_01040</name>
</gene>
<name>A0A5C0UH21_9PROT</name>
<dbReference type="SUPFAM" id="SSF52540">
    <property type="entry name" value="P-loop containing nucleoside triphosphate hydrolases"/>
    <property type="match status" value="1"/>
</dbReference>
<dbReference type="EMBL" id="CP043314">
    <property type="protein sequence ID" value="QEK39020.1"/>
    <property type="molecule type" value="Genomic_DNA"/>
</dbReference>
<dbReference type="InterPro" id="IPR027417">
    <property type="entry name" value="P-loop_NTPase"/>
</dbReference>
<evidence type="ECO:0000256" key="2">
    <source>
        <dbReference type="ARBA" id="ARBA00022741"/>
    </source>
</evidence>
<sequence>MQVLSIKDLTTRFGDKCVHDNLSFGIRKGQIFSLMGSSGSGKSTLLNLILGIKKIQLGEVFWFGEKSDPEKIRKMIGFQPQSGNLIRDYNVIENVALPIRINADLEWDICYELAAMKIKMVGLDECDFFKYPHMLSGGMTKRAALARAIALDPDLVILDEPLSGLDFESAKKFQSLIWDLVPEFTIMCVTHDYIKSHEYAVLENKKIRLLEENDLKENFIK</sequence>
<evidence type="ECO:0000259" key="4">
    <source>
        <dbReference type="PROSITE" id="PS50893"/>
    </source>
</evidence>
<evidence type="ECO:0000256" key="3">
    <source>
        <dbReference type="ARBA" id="ARBA00022840"/>
    </source>
</evidence>
<dbReference type="GO" id="GO:0016887">
    <property type="term" value="F:ATP hydrolysis activity"/>
    <property type="evidence" value="ECO:0007669"/>
    <property type="project" value="InterPro"/>
</dbReference>
<dbReference type="InterPro" id="IPR003593">
    <property type="entry name" value="AAA+_ATPase"/>
</dbReference>
<dbReference type="Proteomes" id="UP000324924">
    <property type="component" value="Chromosome"/>
</dbReference>
<dbReference type="RefSeq" id="WP_148972143.1">
    <property type="nucleotide sequence ID" value="NZ_CP043314.1"/>
</dbReference>
<dbReference type="PANTHER" id="PTHR43023:SF3">
    <property type="entry name" value="PROTEIN TRIGALACTOSYLDIACYLGLYCEROL 3, CHLOROPLASTIC"/>
    <property type="match status" value="1"/>
</dbReference>
<dbReference type="GO" id="GO:0005524">
    <property type="term" value="F:ATP binding"/>
    <property type="evidence" value="ECO:0007669"/>
    <property type="project" value="UniProtKB-KW"/>
</dbReference>